<proteinExistence type="predicted"/>
<evidence type="ECO:0000256" key="1">
    <source>
        <dbReference type="ARBA" id="ARBA00004141"/>
    </source>
</evidence>
<gene>
    <name evidence="6" type="ORF">ACFP56_20300</name>
</gene>
<keyword evidence="3 5" id="KW-1133">Transmembrane helix</keyword>
<feature type="transmembrane region" description="Helical" evidence="5">
    <location>
        <begin position="61"/>
        <end position="93"/>
    </location>
</feature>
<dbReference type="Proteomes" id="UP001596233">
    <property type="component" value="Unassembled WGS sequence"/>
</dbReference>
<accession>A0ABW1V8M2</accession>
<evidence type="ECO:0000256" key="3">
    <source>
        <dbReference type="ARBA" id="ARBA00022989"/>
    </source>
</evidence>
<evidence type="ECO:0000313" key="7">
    <source>
        <dbReference type="Proteomes" id="UP001596233"/>
    </source>
</evidence>
<sequence length="117" mass="13377">MNTQDERTWSMLAHLSSLVGLFFSGTGFIFGFIGPLIIWLLKKDQSHIIAENAKEALNFNITYTIFSVIALLSVFLLIGFILIPAVYVVWIVFAIIATVKTNQGQHYRYPFIFRFVK</sequence>
<keyword evidence="2 5" id="KW-0812">Transmembrane</keyword>
<dbReference type="InterPro" id="IPR019109">
    <property type="entry name" value="MamF_MmsF"/>
</dbReference>
<dbReference type="Pfam" id="PF09685">
    <property type="entry name" value="MamF_MmsF"/>
    <property type="match status" value="1"/>
</dbReference>
<keyword evidence="7" id="KW-1185">Reference proteome</keyword>
<name>A0ABW1V8M2_9BACL</name>
<protein>
    <submittedName>
        <fullName evidence="6">DUF4870 domain-containing protein</fullName>
    </submittedName>
</protein>
<comment type="caution">
    <text evidence="6">The sequence shown here is derived from an EMBL/GenBank/DDBJ whole genome shotgun (WGS) entry which is preliminary data.</text>
</comment>
<comment type="subcellular location">
    <subcellularLocation>
        <location evidence="1">Membrane</location>
        <topology evidence="1">Multi-pass membrane protein</topology>
    </subcellularLocation>
</comment>
<reference evidence="7" key="1">
    <citation type="journal article" date="2019" name="Int. J. Syst. Evol. Microbiol.">
        <title>The Global Catalogue of Microorganisms (GCM) 10K type strain sequencing project: providing services to taxonomists for standard genome sequencing and annotation.</title>
        <authorList>
            <consortium name="The Broad Institute Genomics Platform"/>
            <consortium name="The Broad Institute Genome Sequencing Center for Infectious Disease"/>
            <person name="Wu L."/>
            <person name="Ma J."/>
        </authorList>
    </citation>
    <scope>NUCLEOTIDE SEQUENCE [LARGE SCALE GENOMIC DNA]</scope>
    <source>
        <strain evidence="7">PCU 280</strain>
    </source>
</reference>
<evidence type="ECO:0000256" key="4">
    <source>
        <dbReference type="ARBA" id="ARBA00023136"/>
    </source>
</evidence>
<organism evidence="6 7">
    <name type="scientific">Paenibacillus septentrionalis</name>
    <dbReference type="NCBI Taxonomy" id="429342"/>
    <lineage>
        <taxon>Bacteria</taxon>
        <taxon>Bacillati</taxon>
        <taxon>Bacillota</taxon>
        <taxon>Bacilli</taxon>
        <taxon>Bacillales</taxon>
        <taxon>Paenibacillaceae</taxon>
        <taxon>Paenibacillus</taxon>
    </lineage>
</organism>
<keyword evidence="4 5" id="KW-0472">Membrane</keyword>
<dbReference type="RefSeq" id="WP_379238066.1">
    <property type="nucleotide sequence ID" value="NZ_JBHSTE010000008.1"/>
</dbReference>
<feature type="transmembrane region" description="Helical" evidence="5">
    <location>
        <begin position="12"/>
        <end position="41"/>
    </location>
</feature>
<evidence type="ECO:0000313" key="6">
    <source>
        <dbReference type="EMBL" id="MFC6334980.1"/>
    </source>
</evidence>
<dbReference type="EMBL" id="JBHSTE010000008">
    <property type="protein sequence ID" value="MFC6334980.1"/>
    <property type="molecule type" value="Genomic_DNA"/>
</dbReference>
<evidence type="ECO:0000256" key="2">
    <source>
        <dbReference type="ARBA" id="ARBA00022692"/>
    </source>
</evidence>
<evidence type="ECO:0000256" key="5">
    <source>
        <dbReference type="SAM" id="Phobius"/>
    </source>
</evidence>